<sequence>MLSSTLSNSVANSSQVVLSAARLADMLKIGMVELASLAGVSRATLSRKPTTPSADRALSPIARVLAMAADMSGSPERAALWFKHQPLPGWAGKTARDLIAEGRAQDVMDYLEAVRAGVHA</sequence>
<dbReference type="KEGG" id="sand:H3309_05905"/>
<name>A0A7G5IKV7_9SPHN</name>
<gene>
    <name evidence="2" type="ORF">H3309_05905</name>
</gene>
<reference evidence="2 3" key="1">
    <citation type="submission" date="2020-07" db="EMBL/GenBank/DDBJ databases">
        <title>Complete genome sequence for Sandaracinobacter sp. M6.</title>
        <authorList>
            <person name="Tang Y."/>
            <person name="Liu Q."/>
            <person name="Guo Z."/>
            <person name="Lei P."/>
            <person name="Huang B."/>
        </authorList>
    </citation>
    <scope>NUCLEOTIDE SEQUENCE [LARGE SCALE GENOMIC DNA]</scope>
    <source>
        <strain evidence="2 3">M6</strain>
    </source>
</reference>
<dbReference type="Pfam" id="PF09722">
    <property type="entry name" value="Xre_MbcA_ParS_C"/>
    <property type="match status" value="1"/>
</dbReference>
<keyword evidence="3" id="KW-1185">Reference proteome</keyword>
<dbReference type="EMBL" id="CP059851">
    <property type="protein sequence ID" value="QMW23999.1"/>
    <property type="molecule type" value="Genomic_DNA"/>
</dbReference>
<protein>
    <submittedName>
        <fullName evidence="2">DUF2384 domain-containing protein</fullName>
    </submittedName>
</protein>
<evidence type="ECO:0000313" key="3">
    <source>
        <dbReference type="Proteomes" id="UP000515292"/>
    </source>
</evidence>
<dbReference type="AlphaFoldDB" id="A0A7G5IKV7"/>
<accession>A0A7G5IKV7</accession>
<dbReference type="Proteomes" id="UP000515292">
    <property type="component" value="Chromosome"/>
</dbReference>
<proteinExistence type="predicted"/>
<organism evidence="2 3">
    <name type="scientific">Sandaracinobacteroides saxicola</name>
    <dbReference type="NCBI Taxonomy" id="2759707"/>
    <lineage>
        <taxon>Bacteria</taxon>
        <taxon>Pseudomonadati</taxon>
        <taxon>Pseudomonadota</taxon>
        <taxon>Alphaproteobacteria</taxon>
        <taxon>Sphingomonadales</taxon>
        <taxon>Sphingosinicellaceae</taxon>
        <taxon>Sandaracinobacteroides</taxon>
    </lineage>
</organism>
<dbReference type="InterPro" id="IPR024467">
    <property type="entry name" value="Xre/MbcA/ParS-like_toxin-bd"/>
</dbReference>
<feature type="domain" description="Antitoxin Xre/MbcA/ParS-like toxin-binding" evidence="1">
    <location>
        <begin position="68"/>
        <end position="117"/>
    </location>
</feature>
<evidence type="ECO:0000259" key="1">
    <source>
        <dbReference type="Pfam" id="PF09722"/>
    </source>
</evidence>
<evidence type="ECO:0000313" key="2">
    <source>
        <dbReference type="EMBL" id="QMW23999.1"/>
    </source>
</evidence>